<reference evidence="2" key="1">
    <citation type="journal article" date="2023" name="Genes Genomics">
        <title>Genomic insights of Leclercia adecarboxylata strains linked to an outbreak in public hospitals in Mexico.</title>
        <authorList>
            <person name="Barrios-Villa E."/>
            <person name="Pacheco-Flores B."/>
            <person name="Lozano-Zarain P."/>
            <person name="Del Campo-Ortega R."/>
            <person name="de Jesus Ascencio-Montiel I."/>
            <person name="Gonzalez-Leon M."/>
            <person name="Camorlinga-Ponce M."/>
            <person name="Gaytan Cervantes F.J."/>
            <person name="Gonzalez Torres C."/>
            <person name="Aguilar E."/>
            <person name="Gonzalez Ibarra J."/>
            <person name="Torres Lopez F.J."/>
            <person name="Rosas-Vargas H."/>
            <person name="Gonzalez-Bonilla C.R."/>
            <person name="Del Carmen Rocha-Gracia R."/>
        </authorList>
    </citation>
    <scope>NUCLEOTIDE SEQUENCE</scope>
    <source>
        <strain evidence="2">Lac40</strain>
    </source>
</reference>
<evidence type="ECO:0000313" key="2">
    <source>
        <dbReference type="EMBL" id="MDC6637187.1"/>
    </source>
</evidence>
<dbReference type="InterPro" id="IPR023296">
    <property type="entry name" value="Glyco_hydro_beta-prop_sf"/>
</dbReference>
<name>A0A9X3Y6H3_9ENTR</name>
<proteinExistence type="predicted"/>
<dbReference type="InterPro" id="IPR056442">
    <property type="entry name" value="GINT1_N"/>
</dbReference>
<dbReference type="Proteomes" id="UP001149314">
    <property type="component" value="Unassembled WGS sequence"/>
</dbReference>
<accession>A0A9X3Y6H3</accession>
<protein>
    <recommendedName>
        <fullName evidence="1">Glucosamine inositolphosphorylceramide transferase 1 N-terminal domain-containing protein</fullName>
    </recommendedName>
</protein>
<evidence type="ECO:0000259" key="1">
    <source>
        <dbReference type="Pfam" id="PF24793"/>
    </source>
</evidence>
<dbReference type="Gene3D" id="2.115.10.20">
    <property type="entry name" value="Glycosyl hydrolase domain, family 43"/>
    <property type="match status" value="1"/>
</dbReference>
<dbReference type="RefSeq" id="WP_224750640.1">
    <property type="nucleotide sequence ID" value="NZ_CP060824.1"/>
</dbReference>
<sequence length="324" mass="37532">MFNKNNRIIKKLFFHESWDIMIINSNGQHVFPDNTLDILTNSKAQQLHKKYIFQADPFIIDKDDRLYVFYEAFSFLNSKGVLRCRILNNALEEIEDLKLEGFDDLKCHLSFPFLFQLDGKLFMIPESSERKEVILFQSVDFPARWEKVKVLVSDMAVTDNVVFELNGVSYLVSTTMDNELVIHTSEGILGDWKRISPNLDVCNVHFRGAGKPYSINNKTYIFTQESNPDVYGKSIFIKELTSLTPHNYEEKLVGKISASINNSDGIHTLNFTDNYIVYDTKHLTFSLLSTLKKLAYKIMVSHRKRLFNKVTIQESRTTLTRATK</sequence>
<comment type="caution">
    <text evidence="2">The sequence shown here is derived from an EMBL/GenBank/DDBJ whole genome shotgun (WGS) entry which is preliminary data.</text>
</comment>
<organism evidence="2 3">
    <name type="scientific">Leclercia adecarboxylata</name>
    <dbReference type="NCBI Taxonomy" id="83655"/>
    <lineage>
        <taxon>Bacteria</taxon>
        <taxon>Pseudomonadati</taxon>
        <taxon>Pseudomonadota</taxon>
        <taxon>Gammaproteobacteria</taxon>
        <taxon>Enterobacterales</taxon>
        <taxon>Enterobacteriaceae</taxon>
        <taxon>Leclercia</taxon>
    </lineage>
</organism>
<dbReference type="AlphaFoldDB" id="A0A9X3Y6H3"/>
<feature type="domain" description="Glucosamine inositolphosphorylceramide transferase 1 N-terminal" evidence="1">
    <location>
        <begin position="38"/>
        <end position="253"/>
    </location>
</feature>
<dbReference type="EMBL" id="JAOURS010000002">
    <property type="protein sequence ID" value="MDC6637187.1"/>
    <property type="molecule type" value="Genomic_DNA"/>
</dbReference>
<dbReference type="Pfam" id="PF24793">
    <property type="entry name" value="GINT1_N"/>
    <property type="match status" value="1"/>
</dbReference>
<dbReference type="SUPFAM" id="SSF75005">
    <property type="entry name" value="Arabinanase/levansucrase/invertase"/>
    <property type="match status" value="1"/>
</dbReference>
<evidence type="ECO:0000313" key="3">
    <source>
        <dbReference type="Proteomes" id="UP001149314"/>
    </source>
</evidence>
<gene>
    <name evidence="2" type="ORF">OEZ79_02955</name>
</gene>